<dbReference type="InterPro" id="IPR013422">
    <property type="entry name" value="CRISPR-assoc_prot_Cas5_N"/>
</dbReference>
<dbReference type="AlphaFoldDB" id="A0A7W7T208"/>
<dbReference type="GO" id="GO:0003723">
    <property type="term" value="F:RNA binding"/>
    <property type="evidence" value="ECO:0007669"/>
    <property type="project" value="InterPro"/>
</dbReference>
<name>A0A7W7T208_9PSEU</name>
<dbReference type="CDD" id="cd09756">
    <property type="entry name" value="Cas5_I-E"/>
    <property type="match status" value="1"/>
</dbReference>
<dbReference type="EMBL" id="JACHJS010000001">
    <property type="protein sequence ID" value="MBB4965137.1"/>
    <property type="molecule type" value="Genomic_DNA"/>
</dbReference>
<dbReference type="InterPro" id="IPR010147">
    <property type="entry name" value="CRISPR-assoc_prot_CasD"/>
</dbReference>
<evidence type="ECO:0000313" key="3">
    <source>
        <dbReference type="Proteomes" id="UP000542674"/>
    </source>
</evidence>
<dbReference type="Proteomes" id="UP000542674">
    <property type="component" value="Unassembled WGS sequence"/>
</dbReference>
<proteinExistence type="predicted"/>
<dbReference type="Gene3D" id="3.30.70.2660">
    <property type="match status" value="1"/>
</dbReference>
<protein>
    <submittedName>
        <fullName evidence="2">CRISPR system Cascade subunit CasD</fullName>
    </submittedName>
</protein>
<sequence length="240" mass="26449">MTTLLLRLGAPLQSWGTGSRFVRRNTDRAPSRSGVLGLLAAAKGLRRTDPLEELLGLRIGVRVDQVGSLERDFQTARTRDGKNAMPLSYRFYLADAVFAVAIEGDEALLVGLRDALRAPVFPLYLGRRSCPPAGKLLHDLADGTVAERLAGTPWMASPWVQERHRHADVTLDTVVDCTEDEPGVELVQDEPISFDPRHRRYGWRSVRHRPVTIANPAYKPALPDPASDPHCPMAAFEGLA</sequence>
<dbReference type="InterPro" id="IPR021124">
    <property type="entry name" value="CRISPR-assoc_prot_Cas5"/>
</dbReference>
<evidence type="ECO:0000256" key="1">
    <source>
        <dbReference type="ARBA" id="ARBA00023118"/>
    </source>
</evidence>
<dbReference type="NCBIfam" id="TIGR02593">
    <property type="entry name" value="CRISPR_cas5"/>
    <property type="match status" value="1"/>
</dbReference>
<gene>
    <name evidence="2" type="ORF">F4559_002496</name>
</gene>
<dbReference type="RefSeq" id="WP_184668549.1">
    <property type="nucleotide sequence ID" value="NZ_BAABAI010000013.1"/>
</dbReference>
<evidence type="ECO:0000313" key="2">
    <source>
        <dbReference type="EMBL" id="MBB4965137.1"/>
    </source>
</evidence>
<organism evidence="2 3">
    <name type="scientific">Saccharothrix violaceirubra</name>
    <dbReference type="NCBI Taxonomy" id="413306"/>
    <lineage>
        <taxon>Bacteria</taxon>
        <taxon>Bacillati</taxon>
        <taxon>Actinomycetota</taxon>
        <taxon>Actinomycetes</taxon>
        <taxon>Pseudonocardiales</taxon>
        <taxon>Pseudonocardiaceae</taxon>
        <taxon>Saccharothrix</taxon>
    </lineage>
</organism>
<keyword evidence="1" id="KW-0051">Antiviral defense</keyword>
<dbReference type="GO" id="GO:0043571">
    <property type="term" value="P:maintenance of CRISPR repeat elements"/>
    <property type="evidence" value="ECO:0007669"/>
    <property type="project" value="InterPro"/>
</dbReference>
<comment type="caution">
    <text evidence="2">The sequence shown here is derived from an EMBL/GenBank/DDBJ whole genome shotgun (WGS) entry which is preliminary data.</text>
</comment>
<keyword evidence="3" id="KW-1185">Reference proteome</keyword>
<dbReference type="Pfam" id="PF09704">
    <property type="entry name" value="Cas_Cas5d"/>
    <property type="match status" value="1"/>
</dbReference>
<dbReference type="GO" id="GO:0051607">
    <property type="term" value="P:defense response to virus"/>
    <property type="evidence" value="ECO:0007669"/>
    <property type="project" value="UniProtKB-KW"/>
</dbReference>
<dbReference type="NCBIfam" id="TIGR01868">
    <property type="entry name" value="casD_Cas5e"/>
    <property type="match status" value="1"/>
</dbReference>
<reference evidence="2 3" key="1">
    <citation type="submission" date="2020-08" db="EMBL/GenBank/DDBJ databases">
        <title>Sequencing the genomes of 1000 actinobacteria strains.</title>
        <authorList>
            <person name="Klenk H.-P."/>
        </authorList>
    </citation>
    <scope>NUCLEOTIDE SEQUENCE [LARGE SCALE GENOMIC DNA]</scope>
    <source>
        <strain evidence="2 3">DSM 45084</strain>
    </source>
</reference>
<accession>A0A7W7T208</accession>